<comment type="caution">
    <text evidence="1">The sequence shown here is derived from an EMBL/GenBank/DDBJ whole genome shotgun (WGS) entry which is preliminary data.</text>
</comment>
<evidence type="ECO:0000313" key="2">
    <source>
        <dbReference type="Proteomes" id="UP000054805"/>
    </source>
</evidence>
<gene>
    <name evidence="1" type="ORF">T4B_9098</name>
</gene>
<proteinExistence type="predicted"/>
<keyword evidence="2" id="KW-1185">Reference proteome</keyword>
<name>A0A0V1GD37_TRIPS</name>
<accession>A0A0V1GD37</accession>
<protein>
    <submittedName>
        <fullName evidence="1">Uncharacterized protein</fullName>
    </submittedName>
</protein>
<evidence type="ECO:0000313" key="1">
    <source>
        <dbReference type="EMBL" id="KRY96136.1"/>
    </source>
</evidence>
<dbReference type="EMBL" id="JYDS01003467">
    <property type="protein sequence ID" value="KRY96136.1"/>
    <property type="molecule type" value="Genomic_DNA"/>
</dbReference>
<sequence length="45" mass="4650">MHALGATCWNKAEGRAPVKGSPKLSALMKTIGSSVASASIHFPIQ</sequence>
<organism evidence="1 2">
    <name type="scientific">Trichinella pseudospiralis</name>
    <name type="common">Parasitic roundworm</name>
    <dbReference type="NCBI Taxonomy" id="6337"/>
    <lineage>
        <taxon>Eukaryota</taxon>
        <taxon>Metazoa</taxon>
        <taxon>Ecdysozoa</taxon>
        <taxon>Nematoda</taxon>
        <taxon>Enoplea</taxon>
        <taxon>Dorylaimia</taxon>
        <taxon>Trichinellida</taxon>
        <taxon>Trichinellidae</taxon>
        <taxon>Trichinella</taxon>
    </lineage>
</organism>
<dbReference type="Proteomes" id="UP000054805">
    <property type="component" value="Unassembled WGS sequence"/>
</dbReference>
<dbReference type="AlphaFoldDB" id="A0A0V1GD37"/>
<reference evidence="1 2" key="1">
    <citation type="submission" date="2015-01" db="EMBL/GenBank/DDBJ databases">
        <title>Evolution of Trichinella species and genotypes.</title>
        <authorList>
            <person name="Korhonen P.K."/>
            <person name="Edoardo P."/>
            <person name="Giuseppe L.R."/>
            <person name="Gasser R.B."/>
        </authorList>
    </citation>
    <scope>NUCLEOTIDE SEQUENCE [LARGE SCALE GENOMIC DNA]</scope>
    <source>
        <strain evidence="1">ISS588</strain>
    </source>
</reference>